<gene>
    <name evidence="12" type="ORF">BWR18_11595</name>
</gene>
<keyword evidence="9 10" id="KW-0472">Membrane</keyword>
<organism evidence="12 13">
    <name type="scientific">Tateyamaria omphalii</name>
    <dbReference type="NCBI Taxonomy" id="299262"/>
    <lineage>
        <taxon>Bacteria</taxon>
        <taxon>Pseudomonadati</taxon>
        <taxon>Pseudomonadota</taxon>
        <taxon>Alphaproteobacteria</taxon>
        <taxon>Rhodobacterales</taxon>
        <taxon>Roseobacteraceae</taxon>
        <taxon>Tateyamaria</taxon>
    </lineage>
</organism>
<dbReference type="GO" id="GO:0022857">
    <property type="term" value="F:transmembrane transporter activity"/>
    <property type="evidence" value="ECO:0007669"/>
    <property type="project" value="InterPro"/>
</dbReference>
<dbReference type="GO" id="GO:0006865">
    <property type="term" value="P:amino acid transport"/>
    <property type="evidence" value="ECO:0007669"/>
    <property type="project" value="UniProtKB-KW"/>
</dbReference>
<dbReference type="EMBL" id="CP019312">
    <property type="protein sequence ID" value="APX12250.1"/>
    <property type="molecule type" value="Genomic_DNA"/>
</dbReference>
<dbReference type="Pfam" id="PF00528">
    <property type="entry name" value="BPD_transp_1"/>
    <property type="match status" value="1"/>
</dbReference>
<comment type="function">
    <text evidence="1">Part of the binding-protein-dependent transport system for glutamine; probably responsible for the translocation of the substrate across the membrane.</text>
</comment>
<protein>
    <submittedName>
        <fullName evidence="12">ABC transporter permease</fullName>
    </submittedName>
</protein>
<name>A0A1P8MVW6_9RHOB</name>
<dbReference type="NCBIfam" id="TIGR01726">
    <property type="entry name" value="HEQRo_perm_3TM"/>
    <property type="match status" value="1"/>
</dbReference>
<dbReference type="AlphaFoldDB" id="A0A1P8MVW6"/>
<comment type="similarity">
    <text evidence="3">Belongs to the binding-protein-dependent transport system permease family. HisMQ subfamily.</text>
</comment>
<feature type="domain" description="ABC transmembrane type-1" evidence="11">
    <location>
        <begin position="62"/>
        <end position="257"/>
    </location>
</feature>
<dbReference type="GO" id="GO:0043190">
    <property type="term" value="C:ATP-binding cassette (ABC) transporter complex"/>
    <property type="evidence" value="ECO:0007669"/>
    <property type="project" value="InterPro"/>
</dbReference>
<evidence type="ECO:0000256" key="2">
    <source>
        <dbReference type="ARBA" id="ARBA00004429"/>
    </source>
</evidence>
<proteinExistence type="inferred from homology"/>
<dbReference type="STRING" id="299262.BWR18_11595"/>
<evidence type="ECO:0000256" key="9">
    <source>
        <dbReference type="ARBA" id="ARBA00023136"/>
    </source>
</evidence>
<dbReference type="PANTHER" id="PTHR30614">
    <property type="entry name" value="MEMBRANE COMPONENT OF AMINO ACID ABC TRANSPORTER"/>
    <property type="match status" value="1"/>
</dbReference>
<dbReference type="PROSITE" id="PS50928">
    <property type="entry name" value="ABC_TM1"/>
    <property type="match status" value="1"/>
</dbReference>
<dbReference type="RefSeq" id="WP_076628408.1">
    <property type="nucleotide sequence ID" value="NZ_CP019312.1"/>
</dbReference>
<evidence type="ECO:0000256" key="4">
    <source>
        <dbReference type="ARBA" id="ARBA00022448"/>
    </source>
</evidence>
<dbReference type="InterPro" id="IPR043429">
    <property type="entry name" value="ArtM/GltK/GlnP/TcyL/YhdX-like"/>
</dbReference>
<comment type="subcellular location">
    <subcellularLocation>
        <location evidence="2">Cell inner membrane</location>
        <topology evidence="2">Multi-pass membrane protein</topology>
    </subcellularLocation>
    <subcellularLocation>
        <location evidence="10">Cell membrane</location>
        <topology evidence="10">Multi-pass membrane protein</topology>
    </subcellularLocation>
</comment>
<dbReference type="PANTHER" id="PTHR30614:SF20">
    <property type="entry name" value="GLUTAMINE TRANSPORT SYSTEM PERMEASE PROTEIN GLNP"/>
    <property type="match status" value="1"/>
</dbReference>
<evidence type="ECO:0000259" key="11">
    <source>
        <dbReference type="PROSITE" id="PS50928"/>
    </source>
</evidence>
<evidence type="ECO:0000256" key="10">
    <source>
        <dbReference type="RuleBase" id="RU363032"/>
    </source>
</evidence>
<feature type="transmembrane region" description="Helical" evidence="10">
    <location>
        <begin position="60"/>
        <end position="88"/>
    </location>
</feature>
<evidence type="ECO:0000313" key="12">
    <source>
        <dbReference type="EMBL" id="APX12250.1"/>
    </source>
</evidence>
<evidence type="ECO:0000256" key="5">
    <source>
        <dbReference type="ARBA" id="ARBA00022475"/>
    </source>
</evidence>
<keyword evidence="4 10" id="KW-0813">Transport</keyword>
<dbReference type="InterPro" id="IPR000515">
    <property type="entry name" value="MetI-like"/>
</dbReference>
<dbReference type="Proteomes" id="UP000186336">
    <property type="component" value="Chromosome"/>
</dbReference>
<dbReference type="CDD" id="cd06261">
    <property type="entry name" value="TM_PBP2"/>
    <property type="match status" value="1"/>
</dbReference>
<evidence type="ECO:0000256" key="8">
    <source>
        <dbReference type="ARBA" id="ARBA00022989"/>
    </source>
</evidence>
<evidence type="ECO:0000256" key="6">
    <source>
        <dbReference type="ARBA" id="ARBA00022692"/>
    </source>
</evidence>
<keyword evidence="6 10" id="KW-0812">Transmembrane</keyword>
<evidence type="ECO:0000313" key="13">
    <source>
        <dbReference type="Proteomes" id="UP000186336"/>
    </source>
</evidence>
<sequence>MTRRAVYEARQRRRANMIAGVSTVIVLALVILLVPLAPGWEAVRASFFNGEVFVRVFPDLLRAFMLDVAIFAWSVPMIFALGLAIALARGNSNPALFPLRIFGAVYVDLFRGIPVVLLVYLVGFGIPGLGLPRPWNSPYIWGTVALVLTYSAYVAEVLRSGIESIHASQRNAAICLGLSERDTMRYIILPQAIRRVVPANMNMLVALQKDVALLSFIGPVEILRQAGIFKSLLANFTPYVAAAVIFLCVTVPATRYADYLLNRDRDARS</sequence>
<keyword evidence="13" id="KW-1185">Reference proteome</keyword>
<keyword evidence="8 10" id="KW-1133">Transmembrane helix</keyword>
<reference evidence="12 13" key="1">
    <citation type="submission" date="2017-01" db="EMBL/GenBank/DDBJ databases">
        <title>Complete genome of Tateyamaria omphalii DOK1-4 isolated from seawater in Dokdo.</title>
        <authorList>
            <person name="Kim J.H."/>
            <person name="Chi W.-J."/>
        </authorList>
    </citation>
    <scope>NUCLEOTIDE SEQUENCE [LARGE SCALE GENOMIC DNA]</scope>
    <source>
        <strain evidence="12 13">DOK1-4</strain>
    </source>
</reference>
<dbReference type="SUPFAM" id="SSF161098">
    <property type="entry name" value="MetI-like"/>
    <property type="match status" value="1"/>
</dbReference>
<keyword evidence="5" id="KW-1003">Cell membrane</keyword>
<feature type="transmembrane region" description="Helical" evidence="10">
    <location>
        <begin position="232"/>
        <end position="253"/>
    </location>
</feature>
<dbReference type="KEGG" id="tom:BWR18_11595"/>
<evidence type="ECO:0000256" key="1">
    <source>
        <dbReference type="ARBA" id="ARBA00003159"/>
    </source>
</evidence>
<dbReference type="InterPro" id="IPR035906">
    <property type="entry name" value="MetI-like_sf"/>
</dbReference>
<feature type="transmembrane region" description="Helical" evidence="10">
    <location>
        <begin position="21"/>
        <end position="40"/>
    </location>
</feature>
<evidence type="ECO:0000256" key="7">
    <source>
        <dbReference type="ARBA" id="ARBA00022970"/>
    </source>
</evidence>
<dbReference type="Gene3D" id="1.10.3720.10">
    <property type="entry name" value="MetI-like"/>
    <property type="match status" value="1"/>
</dbReference>
<accession>A0A1P8MVW6</accession>
<feature type="transmembrane region" description="Helical" evidence="10">
    <location>
        <begin position="109"/>
        <end position="127"/>
    </location>
</feature>
<evidence type="ECO:0000256" key="3">
    <source>
        <dbReference type="ARBA" id="ARBA00010072"/>
    </source>
</evidence>
<keyword evidence="7" id="KW-0029">Amino-acid transport</keyword>
<feature type="transmembrane region" description="Helical" evidence="10">
    <location>
        <begin position="139"/>
        <end position="158"/>
    </location>
</feature>
<dbReference type="InterPro" id="IPR010065">
    <property type="entry name" value="AA_ABC_transptr_permease_3TM"/>
</dbReference>